<dbReference type="SUPFAM" id="SSF54593">
    <property type="entry name" value="Glyoxalase/Bleomycin resistance protein/Dihydroxybiphenyl dioxygenase"/>
    <property type="match status" value="1"/>
</dbReference>
<reference evidence="2 3" key="1">
    <citation type="submission" date="2021-12" db="EMBL/GenBank/DDBJ databases">
        <title>Genome seq of p7.</title>
        <authorList>
            <person name="Seo T."/>
        </authorList>
    </citation>
    <scope>NUCLEOTIDE SEQUENCE [LARGE SCALE GENOMIC DNA]</scope>
    <source>
        <strain evidence="2 3">P7</strain>
    </source>
</reference>
<accession>A0ABS8XAX4</accession>
<protein>
    <submittedName>
        <fullName evidence="2">VOC family protein</fullName>
    </submittedName>
</protein>
<proteinExistence type="predicted"/>
<evidence type="ECO:0000313" key="2">
    <source>
        <dbReference type="EMBL" id="MCE4535693.1"/>
    </source>
</evidence>
<dbReference type="EMBL" id="JAJTWT010000001">
    <property type="protein sequence ID" value="MCE4535693.1"/>
    <property type="molecule type" value="Genomic_DNA"/>
</dbReference>
<gene>
    <name evidence="2" type="ORF">LXT12_00250</name>
</gene>
<evidence type="ECO:0000259" key="1">
    <source>
        <dbReference type="PROSITE" id="PS51819"/>
    </source>
</evidence>
<sequence>MSSIHRAVLRQAEATPESRLPPGIQPLPRPPAMGRAVELAFLRWEKRDLVSTENFWRDFGLHIVSRSADALVARGTGTSACISIATKGRVNRFVGPAFRMSDGTDLERFVRDMGARPIPPDRIPGGGRGVELADPAGRSVWLLQGQTPVDALPVREPLVADMNTAFFAPRVNRTIRAPLEPAQVVRLGHVVMQTVDFPRLADWYQRVLAIIPTDVQYLADGSPALAFFRLDLGDQPADHHTVVIVGGIEEKYEHSAYEVVDLDALGQGQQVLRAQGHRHMWGIGRHVLGSQLFDYWIDPDGFEYEHYTDGDLFTADFETAYSPLEFGGIWAWGDDAPASMKPRKTVGTLLRVLGLLRRKAITPQRLKLLGEALDAPARPWA</sequence>
<feature type="domain" description="VOC" evidence="1">
    <location>
        <begin position="186"/>
        <end position="309"/>
    </location>
</feature>
<dbReference type="RefSeq" id="WP_233388320.1">
    <property type="nucleotide sequence ID" value="NZ_JAJTWT010000001.1"/>
</dbReference>
<dbReference type="InterPro" id="IPR037523">
    <property type="entry name" value="VOC_core"/>
</dbReference>
<dbReference type="Proteomes" id="UP001201463">
    <property type="component" value="Unassembled WGS sequence"/>
</dbReference>
<organism evidence="2 3">
    <name type="scientific">Pelomonas caseinilytica</name>
    <dbReference type="NCBI Taxonomy" id="2906763"/>
    <lineage>
        <taxon>Bacteria</taxon>
        <taxon>Pseudomonadati</taxon>
        <taxon>Pseudomonadota</taxon>
        <taxon>Betaproteobacteria</taxon>
        <taxon>Burkholderiales</taxon>
        <taxon>Sphaerotilaceae</taxon>
        <taxon>Roseateles</taxon>
    </lineage>
</organism>
<dbReference type="Gene3D" id="3.10.180.10">
    <property type="entry name" value="2,3-Dihydroxybiphenyl 1,2-Dioxygenase, domain 1"/>
    <property type="match status" value="2"/>
</dbReference>
<keyword evidence="3" id="KW-1185">Reference proteome</keyword>
<dbReference type="PROSITE" id="PS51819">
    <property type="entry name" value="VOC"/>
    <property type="match status" value="1"/>
</dbReference>
<name>A0ABS8XAX4_9BURK</name>
<dbReference type="Pfam" id="PF00903">
    <property type="entry name" value="Glyoxalase"/>
    <property type="match status" value="1"/>
</dbReference>
<dbReference type="InterPro" id="IPR004360">
    <property type="entry name" value="Glyas_Fos-R_dOase_dom"/>
</dbReference>
<evidence type="ECO:0000313" key="3">
    <source>
        <dbReference type="Proteomes" id="UP001201463"/>
    </source>
</evidence>
<dbReference type="InterPro" id="IPR029068">
    <property type="entry name" value="Glyas_Bleomycin-R_OHBP_Dase"/>
</dbReference>
<comment type="caution">
    <text evidence="2">The sequence shown here is derived from an EMBL/GenBank/DDBJ whole genome shotgun (WGS) entry which is preliminary data.</text>
</comment>